<keyword evidence="5 7" id="KW-0560">Oxidoreductase</keyword>
<evidence type="ECO:0000313" key="11">
    <source>
        <dbReference type="EMBL" id="KFM71092.1"/>
    </source>
</evidence>
<dbReference type="InterPro" id="IPR006089">
    <property type="entry name" value="Acyl-CoA_DH_CS"/>
</dbReference>
<dbReference type="FunFam" id="2.40.110.10:FF:000002">
    <property type="entry name" value="Acyl-CoA dehydrogenase fadE12"/>
    <property type="match status" value="1"/>
</dbReference>
<reference evidence="11 12" key="1">
    <citation type="submission" date="2013-11" db="EMBL/GenBank/DDBJ databases">
        <title>Genome sequencing of Stegodyphus mimosarum.</title>
        <authorList>
            <person name="Bechsgaard J."/>
        </authorList>
    </citation>
    <scope>NUCLEOTIDE SEQUENCE [LARGE SCALE GENOMIC DNA]</scope>
</reference>
<sequence length="419" mass="46949">MIMSCYRSISCMFEKINLIVTSRFCCRNRVISLSVNRAYSSGYLFTTEHKELKRSVSKIIENEINPFVNEWEEKEAFPAHELFKKLGNAGLLGITRPATYGGLGLDYTFSLAFFEELAKINCGGVPMAIVVHTDCTTPALTSFGSEKLKQEFLVPSITGDRVSCIGISEPDHGSDVSGIKTTAVQRGGDLIINGGKMWTTNGCQADWMCLLANTREGPPHKNKSLICLPLNLPGIHISRKIKKLGMKCSDTAQIFFEDVKVPVDYIIGEEGKGFSYQMIQFQDERLSGIALACAQMSRMVSDTVEYCQNRKAFGKKIIDNQVIHYRLAELQTEIEILRSLLYRIVEMKNENQDITLLASMGKLKAGRLCREVMDSCLQFWGGMGYTEDVLISRFYRDARLLSIGAGTDEIMLSIICKYM</sequence>
<dbReference type="InterPro" id="IPR013786">
    <property type="entry name" value="AcylCoA_DH/ox_N"/>
</dbReference>
<dbReference type="Pfam" id="PF02770">
    <property type="entry name" value="Acyl-CoA_dh_M"/>
    <property type="match status" value="1"/>
</dbReference>
<dbReference type="Pfam" id="PF00441">
    <property type="entry name" value="Acyl-CoA_dh_1"/>
    <property type="match status" value="1"/>
</dbReference>
<keyword evidence="3 7" id="KW-0285">Flavoprotein</keyword>
<evidence type="ECO:0000256" key="4">
    <source>
        <dbReference type="ARBA" id="ARBA00022827"/>
    </source>
</evidence>
<evidence type="ECO:0000259" key="10">
    <source>
        <dbReference type="Pfam" id="PF02771"/>
    </source>
</evidence>
<dbReference type="AlphaFoldDB" id="A0A087U153"/>
<feature type="domain" description="Acyl-CoA oxidase/dehydrogenase middle" evidence="9">
    <location>
        <begin position="164"/>
        <end position="259"/>
    </location>
</feature>
<evidence type="ECO:0000256" key="6">
    <source>
        <dbReference type="ARBA" id="ARBA00049552"/>
    </source>
</evidence>
<evidence type="ECO:0000256" key="3">
    <source>
        <dbReference type="ARBA" id="ARBA00022630"/>
    </source>
</evidence>
<dbReference type="PROSITE" id="PS00073">
    <property type="entry name" value="ACYL_COA_DH_2"/>
    <property type="match status" value="1"/>
</dbReference>
<feature type="domain" description="Acyl-CoA dehydrogenase/oxidase N-terminal" evidence="10">
    <location>
        <begin position="46"/>
        <end position="160"/>
    </location>
</feature>
<evidence type="ECO:0000256" key="5">
    <source>
        <dbReference type="ARBA" id="ARBA00023002"/>
    </source>
</evidence>
<evidence type="ECO:0000256" key="2">
    <source>
        <dbReference type="ARBA" id="ARBA00009347"/>
    </source>
</evidence>
<evidence type="ECO:0000259" key="9">
    <source>
        <dbReference type="Pfam" id="PF02770"/>
    </source>
</evidence>
<dbReference type="GO" id="GO:0003995">
    <property type="term" value="F:acyl-CoA dehydrogenase activity"/>
    <property type="evidence" value="ECO:0007669"/>
    <property type="project" value="InterPro"/>
</dbReference>
<evidence type="ECO:0000256" key="1">
    <source>
        <dbReference type="ARBA" id="ARBA00001974"/>
    </source>
</evidence>
<dbReference type="OrthoDB" id="10262177at2759"/>
<dbReference type="InterPro" id="IPR036250">
    <property type="entry name" value="AcylCo_DH-like_C"/>
</dbReference>
<dbReference type="GO" id="GO:0033539">
    <property type="term" value="P:fatty acid beta-oxidation using acyl-CoA dehydrogenase"/>
    <property type="evidence" value="ECO:0007669"/>
    <property type="project" value="TreeGrafter"/>
</dbReference>
<dbReference type="GO" id="GO:0050660">
    <property type="term" value="F:flavin adenine dinucleotide binding"/>
    <property type="evidence" value="ECO:0007669"/>
    <property type="project" value="InterPro"/>
</dbReference>
<dbReference type="InterPro" id="IPR009100">
    <property type="entry name" value="AcylCoA_DH/oxidase_NM_dom_sf"/>
</dbReference>
<evidence type="ECO:0000259" key="8">
    <source>
        <dbReference type="Pfam" id="PF00441"/>
    </source>
</evidence>
<dbReference type="STRING" id="407821.A0A087U153"/>
<dbReference type="InterPro" id="IPR046373">
    <property type="entry name" value="Acyl-CoA_Oxase/DH_mid-dom_sf"/>
</dbReference>
<comment type="catalytic activity">
    <reaction evidence="6">
        <text>(2S)-2-methylbutanoyl-CoA + oxidized [electron-transfer flavoprotein] + H(+) = (2E)-2-methylbut-2-enoyl-CoA + reduced [electron-transfer flavoprotein]</text>
        <dbReference type="Rhea" id="RHEA:48256"/>
        <dbReference type="Rhea" id="RHEA-COMP:10685"/>
        <dbReference type="Rhea" id="RHEA-COMP:10686"/>
        <dbReference type="ChEBI" id="CHEBI:15378"/>
        <dbReference type="ChEBI" id="CHEBI:57337"/>
        <dbReference type="ChEBI" id="CHEBI:57692"/>
        <dbReference type="ChEBI" id="CHEBI:58307"/>
        <dbReference type="ChEBI" id="CHEBI:88166"/>
    </reaction>
    <physiologicalReaction direction="left-to-right" evidence="6">
        <dbReference type="Rhea" id="RHEA:48257"/>
    </physiologicalReaction>
</comment>
<dbReference type="InterPro" id="IPR006091">
    <property type="entry name" value="Acyl-CoA_Oxase/DH_mid-dom"/>
</dbReference>
<dbReference type="SUPFAM" id="SSF47203">
    <property type="entry name" value="Acyl-CoA dehydrogenase C-terminal domain-like"/>
    <property type="match status" value="1"/>
</dbReference>
<dbReference type="Gene3D" id="2.40.110.10">
    <property type="entry name" value="Butyryl-CoA Dehydrogenase, subunit A, domain 2"/>
    <property type="match status" value="1"/>
</dbReference>
<organism evidence="11 12">
    <name type="scientific">Stegodyphus mimosarum</name>
    <name type="common">African social velvet spider</name>
    <dbReference type="NCBI Taxonomy" id="407821"/>
    <lineage>
        <taxon>Eukaryota</taxon>
        <taxon>Metazoa</taxon>
        <taxon>Ecdysozoa</taxon>
        <taxon>Arthropoda</taxon>
        <taxon>Chelicerata</taxon>
        <taxon>Arachnida</taxon>
        <taxon>Araneae</taxon>
        <taxon>Araneomorphae</taxon>
        <taxon>Entelegynae</taxon>
        <taxon>Eresoidea</taxon>
        <taxon>Eresidae</taxon>
        <taxon>Stegodyphus</taxon>
    </lineage>
</organism>
<dbReference type="Proteomes" id="UP000054359">
    <property type="component" value="Unassembled WGS sequence"/>
</dbReference>
<dbReference type="Pfam" id="PF02771">
    <property type="entry name" value="Acyl-CoA_dh_N"/>
    <property type="match status" value="1"/>
</dbReference>
<dbReference type="Gene3D" id="1.20.140.10">
    <property type="entry name" value="Butyryl-CoA Dehydrogenase, subunit A, domain 3"/>
    <property type="match status" value="1"/>
</dbReference>
<protein>
    <submittedName>
        <fullName evidence="11">Putative acyl coa dehydrogenase 6</fullName>
    </submittedName>
</protein>
<feature type="non-terminal residue" evidence="11">
    <location>
        <position position="419"/>
    </location>
</feature>
<dbReference type="EMBL" id="KK117676">
    <property type="protein sequence ID" value="KFM71092.1"/>
    <property type="molecule type" value="Genomic_DNA"/>
</dbReference>
<gene>
    <name evidence="11" type="ORF">X975_10059</name>
</gene>
<evidence type="ECO:0000313" key="12">
    <source>
        <dbReference type="Proteomes" id="UP000054359"/>
    </source>
</evidence>
<dbReference type="InterPro" id="IPR009075">
    <property type="entry name" value="AcylCo_DH/oxidase_C"/>
</dbReference>
<dbReference type="PANTHER" id="PTHR48083:SF6">
    <property type="entry name" value="ACYL-COA DEHYDROGENASE 6"/>
    <property type="match status" value="1"/>
</dbReference>
<dbReference type="Gene3D" id="1.10.540.10">
    <property type="entry name" value="Acyl-CoA dehydrogenase/oxidase, N-terminal domain"/>
    <property type="match status" value="1"/>
</dbReference>
<proteinExistence type="inferred from homology"/>
<accession>A0A087U153</accession>
<dbReference type="SUPFAM" id="SSF56645">
    <property type="entry name" value="Acyl-CoA dehydrogenase NM domain-like"/>
    <property type="match status" value="1"/>
</dbReference>
<dbReference type="InterPro" id="IPR037069">
    <property type="entry name" value="AcylCoA_DH/ox_N_sf"/>
</dbReference>
<dbReference type="FunFam" id="1.20.140.10:FF:000001">
    <property type="entry name" value="Acyl-CoA dehydrogenase"/>
    <property type="match status" value="1"/>
</dbReference>
<dbReference type="GO" id="GO:0005737">
    <property type="term" value="C:cytoplasm"/>
    <property type="evidence" value="ECO:0007669"/>
    <property type="project" value="TreeGrafter"/>
</dbReference>
<dbReference type="InterPro" id="IPR050741">
    <property type="entry name" value="Acyl-CoA_dehydrogenase"/>
</dbReference>
<comment type="similarity">
    <text evidence="2 7">Belongs to the acyl-CoA dehydrogenase family.</text>
</comment>
<keyword evidence="4 7" id="KW-0274">FAD</keyword>
<keyword evidence="12" id="KW-1185">Reference proteome</keyword>
<comment type="cofactor">
    <cofactor evidence="1 7">
        <name>FAD</name>
        <dbReference type="ChEBI" id="CHEBI:57692"/>
    </cofactor>
</comment>
<feature type="domain" description="Acyl-CoA dehydrogenase/oxidase C-terminal" evidence="8">
    <location>
        <begin position="271"/>
        <end position="417"/>
    </location>
</feature>
<evidence type="ECO:0000256" key="7">
    <source>
        <dbReference type="RuleBase" id="RU362125"/>
    </source>
</evidence>
<name>A0A087U153_STEMI</name>
<dbReference type="OMA" id="DFFNHGR"/>
<dbReference type="PANTHER" id="PTHR48083">
    <property type="entry name" value="MEDIUM-CHAIN SPECIFIC ACYL-COA DEHYDROGENASE, MITOCHONDRIAL-RELATED"/>
    <property type="match status" value="1"/>
</dbReference>